<reference evidence="8" key="1">
    <citation type="submission" date="2018-12" db="EMBL/GenBank/DDBJ databases">
        <authorList>
            <person name="Syme R.A."/>
            <person name="Farfan-Caceres L."/>
            <person name="Lichtenzveig J."/>
        </authorList>
    </citation>
    <scope>NUCLEOTIDE SEQUENCE</scope>
    <source>
        <strain evidence="8">Al4</strain>
    </source>
</reference>
<dbReference type="OrthoDB" id="9983560at2759"/>
<dbReference type="InterPro" id="IPR012951">
    <property type="entry name" value="BBE"/>
</dbReference>
<dbReference type="Pfam" id="PF08031">
    <property type="entry name" value="BBE"/>
    <property type="match status" value="1"/>
</dbReference>
<dbReference type="PANTHER" id="PTHR42973">
    <property type="entry name" value="BINDING OXIDOREDUCTASE, PUTATIVE (AFU_ORTHOLOGUE AFUA_1G17690)-RELATED"/>
    <property type="match status" value="1"/>
</dbReference>
<dbReference type="GO" id="GO:0071949">
    <property type="term" value="F:FAD binding"/>
    <property type="evidence" value="ECO:0007669"/>
    <property type="project" value="InterPro"/>
</dbReference>
<gene>
    <name evidence="8" type="ORF">EKO04_004506</name>
</gene>
<dbReference type="AlphaFoldDB" id="A0A8H7J6D2"/>
<dbReference type="InterPro" id="IPR006094">
    <property type="entry name" value="Oxid_FAD_bind_N"/>
</dbReference>
<keyword evidence="6" id="KW-0732">Signal</keyword>
<comment type="caution">
    <text evidence="8">The sequence shown here is derived from an EMBL/GenBank/DDBJ whole genome shotgun (WGS) entry which is preliminary data.</text>
</comment>
<dbReference type="InterPro" id="IPR036318">
    <property type="entry name" value="FAD-bd_PCMH-like_sf"/>
</dbReference>
<dbReference type="SUPFAM" id="SSF56176">
    <property type="entry name" value="FAD-binding/transporter-associated domain-like"/>
    <property type="match status" value="1"/>
</dbReference>
<dbReference type="InterPro" id="IPR016169">
    <property type="entry name" value="FAD-bd_PCMH_sub2"/>
</dbReference>
<dbReference type="EMBL" id="RZGK01000007">
    <property type="protein sequence ID" value="KAF9697951.1"/>
    <property type="molecule type" value="Genomic_DNA"/>
</dbReference>
<reference evidence="8" key="2">
    <citation type="submission" date="2020-09" db="EMBL/GenBank/DDBJ databases">
        <title>Reference genome assembly for Australian Ascochyta lentis isolate Al4.</title>
        <authorList>
            <person name="Lee R.C."/>
            <person name="Farfan-Caceres L.M."/>
            <person name="Debler J.W."/>
            <person name="Williams A.H."/>
            <person name="Henares B.M."/>
        </authorList>
    </citation>
    <scope>NUCLEOTIDE SEQUENCE</scope>
    <source>
        <strain evidence="8">Al4</strain>
    </source>
</reference>
<feature type="signal peptide" evidence="6">
    <location>
        <begin position="1"/>
        <end position="23"/>
    </location>
</feature>
<evidence type="ECO:0000256" key="3">
    <source>
        <dbReference type="ARBA" id="ARBA00022630"/>
    </source>
</evidence>
<keyword evidence="5" id="KW-0560">Oxidoreductase</keyword>
<proteinExistence type="inferred from homology"/>
<dbReference type="PROSITE" id="PS51387">
    <property type="entry name" value="FAD_PCMH"/>
    <property type="match status" value="1"/>
</dbReference>
<name>A0A8H7J6D2_9PLEO</name>
<evidence type="ECO:0000313" key="9">
    <source>
        <dbReference type="Proteomes" id="UP000651452"/>
    </source>
</evidence>
<evidence type="ECO:0000256" key="4">
    <source>
        <dbReference type="ARBA" id="ARBA00022827"/>
    </source>
</evidence>
<dbReference type="Gene3D" id="3.30.465.10">
    <property type="match status" value="2"/>
</dbReference>
<evidence type="ECO:0000256" key="5">
    <source>
        <dbReference type="ARBA" id="ARBA00023002"/>
    </source>
</evidence>
<evidence type="ECO:0000313" key="8">
    <source>
        <dbReference type="EMBL" id="KAF9697951.1"/>
    </source>
</evidence>
<dbReference type="InterPro" id="IPR050416">
    <property type="entry name" value="FAD-linked_Oxidoreductase"/>
</dbReference>
<evidence type="ECO:0000256" key="6">
    <source>
        <dbReference type="SAM" id="SignalP"/>
    </source>
</evidence>
<feature type="domain" description="FAD-binding PCMH-type" evidence="7">
    <location>
        <begin position="126"/>
        <end position="308"/>
    </location>
</feature>
<organism evidence="8 9">
    <name type="scientific">Ascochyta lentis</name>
    <dbReference type="NCBI Taxonomy" id="205686"/>
    <lineage>
        <taxon>Eukaryota</taxon>
        <taxon>Fungi</taxon>
        <taxon>Dikarya</taxon>
        <taxon>Ascomycota</taxon>
        <taxon>Pezizomycotina</taxon>
        <taxon>Dothideomycetes</taxon>
        <taxon>Pleosporomycetidae</taxon>
        <taxon>Pleosporales</taxon>
        <taxon>Pleosporineae</taxon>
        <taxon>Didymellaceae</taxon>
        <taxon>Ascochyta</taxon>
    </lineage>
</organism>
<comment type="cofactor">
    <cofactor evidence="1">
        <name>FAD</name>
        <dbReference type="ChEBI" id="CHEBI:57692"/>
    </cofactor>
</comment>
<dbReference type="InterPro" id="IPR016166">
    <property type="entry name" value="FAD-bd_PCMH"/>
</dbReference>
<sequence>MKTKNRVLFQILTSSIIAAATKSQCKCTPDDECWPSKSDWSALNTTLSGALIQGIPPGSVCYPNEPNYSEEACATIRTQWFDSTFHASNPVSVDYPVWTNNSCNPIYPNGTSLTGDTNAGVNGCSLGAYPAYVVNATTAHQIAEALRWAGSHDIRVIVKATGHSYTGRSIGYGSLSIWTHNLRGIEYLPSFQPADCPVNVQLETVRVAAGHSNGDIQAHLAPHGKVIVSGANPSVGIIGWLTGGGHGYLSSTYGMGSDNLLEANIVLPSGTVVTANPCLNTDIYWAIRGGGGGTYGVITSVVLKIHDTPKTTMHVFALSSLPATPPTSEEFWDTMGWLHTQMQRLKNGGMQGYYYIVGPPQYPTLSFLWAFMLFDKPAGTVEELMAPIETYLTERANLFTWSSNVTQADTYFDIAQRFSNEAVATGGGAYGSRLLSPESLANANRTALALRDVGPSSDADAVNGPTSNPTLIGHMIASSTPPLHFPHSTSLNPAWRTTLVHLVTVQTWRDGAAPSLIDSVRRDVTAKTAVLRALAPDTGAYFNEADASEVDWQGSFFAGNYERLKRVKGEVDPEGLLWCRLCVGSEAFVEREDGRLCRAGYGEEKSELRP</sequence>
<evidence type="ECO:0000256" key="2">
    <source>
        <dbReference type="ARBA" id="ARBA00005466"/>
    </source>
</evidence>
<keyword evidence="3" id="KW-0285">Flavoprotein</keyword>
<keyword evidence="4" id="KW-0274">FAD</keyword>
<accession>A0A8H7J6D2</accession>
<protein>
    <recommendedName>
        <fullName evidence="7">FAD-binding PCMH-type domain-containing protein</fullName>
    </recommendedName>
</protein>
<dbReference type="Pfam" id="PF01565">
    <property type="entry name" value="FAD_binding_4"/>
    <property type="match status" value="1"/>
</dbReference>
<evidence type="ECO:0000259" key="7">
    <source>
        <dbReference type="PROSITE" id="PS51387"/>
    </source>
</evidence>
<dbReference type="GO" id="GO:0016491">
    <property type="term" value="F:oxidoreductase activity"/>
    <property type="evidence" value="ECO:0007669"/>
    <property type="project" value="UniProtKB-KW"/>
</dbReference>
<feature type="chain" id="PRO_5034165819" description="FAD-binding PCMH-type domain-containing protein" evidence="6">
    <location>
        <begin position="24"/>
        <end position="610"/>
    </location>
</feature>
<evidence type="ECO:0000256" key="1">
    <source>
        <dbReference type="ARBA" id="ARBA00001974"/>
    </source>
</evidence>
<comment type="similarity">
    <text evidence="2">Belongs to the oxygen-dependent FAD-linked oxidoreductase family.</text>
</comment>
<dbReference type="Proteomes" id="UP000651452">
    <property type="component" value="Unassembled WGS sequence"/>
</dbReference>
<dbReference type="PANTHER" id="PTHR42973:SF39">
    <property type="entry name" value="FAD-BINDING PCMH-TYPE DOMAIN-CONTAINING PROTEIN"/>
    <property type="match status" value="1"/>
</dbReference>
<keyword evidence="9" id="KW-1185">Reference proteome</keyword>